<dbReference type="EMBL" id="QXFJ01000030">
    <property type="protein sequence ID" value="RIV68592.1"/>
    <property type="molecule type" value="Genomic_DNA"/>
</dbReference>
<dbReference type="PANTHER" id="PTHR30543">
    <property type="entry name" value="CHROMATE REDUCTASE"/>
    <property type="match status" value="1"/>
</dbReference>
<reference evidence="3 5" key="2">
    <citation type="submission" date="2019-07" db="EMBL/GenBank/DDBJ databases">
        <title>Draft genome of two Muricauda strains isolated from deep sea.</title>
        <authorList>
            <person name="Sun C."/>
        </authorList>
    </citation>
    <scope>NUCLEOTIDE SEQUENCE [LARGE SCALE GENOMIC DNA]</scope>
    <source>
        <strain evidence="3 5">NH166</strain>
    </source>
</reference>
<dbReference type="InterPro" id="IPR029039">
    <property type="entry name" value="Flavoprotein-like_sf"/>
</dbReference>
<organism evidence="2 4">
    <name type="scientific">Flagellimonas aequoris</name>
    <dbReference type="NCBI Taxonomy" id="2306997"/>
    <lineage>
        <taxon>Bacteria</taxon>
        <taxon>Pseudomonadati</taxon>
        <taxon>Bacteroidota</taxon>
        <taxon>Flavobacteriia</taxon>
        <taxon>Flavobacteriales</taxon>
        <taxon>Flavobacteriaceae</taxon>
        <taxon>Flagellimonas</taxon>
    </lineage>
</organism>
<name>A0A418N417_9FLAO</name>
<dbReference type="EMBL" id="VNWL01000029">
    <property type="protein sequence ID" value="TXK00291.1"/>
    <property type="molecule type" value="Genomic_DNA"/>
</dbReference>
<evidence type="ECO:0000259" key="1">
    <source>
        <dbReference type="Pfam" id="PF03358"/>
    </source>
</evidence>
<dbReference type="Pfam" id="PF03358">
    <property type="entry name" value="FMN_red"/>
    <property type="match status" value="1"/>
</dbReference>
<protein>
    <submittedName>
        <fullName evidence="3">NAD(P)H-dependent oxidoreductase</fullName>
    </submittedName>
    <submittedName>
        <fullName evidence="2">NADPH-dependent oxidoreductase</fullName>
    </submittedName>
</protein>
<dbReference type="GO" id="GO:0010181">
    <property type="term" value="F:FMN binding"/>
    <property type="evidence" value="ECO:0007669"/>
    <property type="project" value="TreeGrafter"/>
</dbReference>
<dbReference type="PANTHER" id="PTHR30543:SF21">
    <property type="entry name" value="NAD(P)H-DEPENDENT FMN REDUCTASE LOT6"/>
    <property type="match status" value="1"/>
</dbReference>
<evidence type="ECO:0000313" key="3">
    <source>
        <dbReference type="EMBL" id="TXK00291.1"/>
    </source>
</evidence>
<dbReference type="InterPro" id="IPR005025">
    <property type="entry name" value="FMN_Rdtase-like_dom"/>
</dbReference>
<comment type="caution">
    <text evidence="2">The sequence shown here is derived from an EMBL/GenBank/DDBJ whole genome shotgun (WGS) entry which is preliminary data.</text>
</comment>
<dbReference type="OrthoDB" id="5767802at2"/>
<proteinExistence type="predicted"/>
<reference evidence="2 4" key="1">
    <citation type="submission" date="2018-08" db="EMBL/GenBank/DDBJ databases">
        <title>Proposal of Muricauda 72 sp.nov. and Muricauda NH166 sp.nov., isolated from seawater.</title>
        <authorList>
            <person name="Cheng H."/>
            <person name="Wu Y.-H."/>
            <person name="Guo L.-L."/>
            <person name="Xu X.-W."/>
        </authorList>
    </citation>
    <scope>NUCLEOTIDE SEQUENCE [LARGE SCALE GENOMIC DNA]</scope>
    <source>
        <strain evidence="2 4">NH166</strain>
    </source>
</reference>
<evidence type="ECO:0000313" key="5">
    <source>
        <dbReference type="Proteomes" id="UP000321528"/>
    </source>
</evidence>
<keyword evidence="5" id="KW-1185">Reference proteome</keyword>
<dbReference type="GO" id="GO:0016491">
    <property type="term" value="F:oxidoreductase activity"/>
    <property type="evidence" value="ECO:0007669"/>
    <property type="project" value="InterPro"/>
</dbReference>
<evidence type="ECO:0000313" key="4">
    <source>
        <dbReference type="Proteomes" id="UP000284189"/>
    </source>
</evidence>
<dbReference type="GO" id="GO:0005829">
    <property type="term" value="C:cytosol"/>
    <property type="evidence" value="ECO:0007669"/>
    <property type="project" value="TreeGrafter"/>
</dbReference>
<dbReference type="SUPFAM" id="SSF52218">
    <property type="entry name" value="Flavoproteins"/>
    <property type="match status" value="1"/>
</dbReference>
<dbReference type="RefSeq" id="WP_119641431.1">
    <property type="nucleotide sequence ID" value="NZ_QXFJ01000030.1"/>
</dbReference>
<accession>A0A418N417</accession>
<gene>
    <name evidence="2" type="ORF">D2U88_15460</name>
    <name evidence="3" type="ORF">FQ019_15290</name>
</gene>
<sequence length="177" mass="19598">MAAILAFAGSNSSTSINFRLVKLTISLVQEHEVQVLNMANYPFPMFSEDLEKQKGYSNALVELKNDIQKCEGLILSVNEHNGNPSAYFKNVLDWLSRLDRNFLEGTKVLLMSTSGGKRGAKGSLTVIENLLPRFGGEVITTFSLPSFYENFSDDGILDATLKSEHQAALETFLESLK</sequence>
<evidence type="ECO:0000313" key="2">
    <source>
        <dbReference type="EMBL" id="RIV68592.1"/>
    </source>
</evidence>
<dbReference type="Gene3D" id="3.40.50.360">
    <property type="match status" value="1"/>
</dbReference>
<dbReference type="AlphaFoldDB" id="A0A418N417"/>
<feature type="domain" description="NADPH-dependent FMN reductase-like" evidence="1">
    <location>
        <begin position="4"/>
        <end position="136"/>
    </location>
</feature>
<dbReference type="Proteomes" id="UP000321528">
    <property type="component" value="Unassembled WGS sequence"/>
</dbReference>
<dbReference type="Proteomes" id="UP000284189">
    <property type="component" value="Unassembled WGS sequence"/>
</dbReference>
<dbReference type="InterPro" id="IPR050712">
    <property type="entry name" value="NAD(P)H-dep_reductase"/>
</dbReference>